<accession>A0A382LMQ5</accession>
<sequence length="26" mass="2679">VLSLAALLPLLDTGYALSLGVTIAMY</sequence>
<organism evidence="1">
    <name type="scientific">marine metagenome</name>
    <dbReference type="NCBI Taxonomy" id="408172"/>
    <lineage>
        <taxon>unclassified sequences</taxon>
        <taxon>metagenomes</taxon>
        <taxon>ecological metagenomes</taxon>
    </lineage>
</organism>
<dbReference type="AlphaFoldDB" id="A0A382LMQ5"/>
<feature type="non-terminal residue" evidence="1">
    <location>
        <position position="26"/>
    </location>
</feature>
<proteinExistence type="predicted"/>
<feature type="non-terminal residue" evidence="1">
    <location>
        <position position="1"/>
    </location>
</feature>
<dbReference type="EMBL" id="UINC01087267">
    <property type="protein sequence ID" value="SVC36497.1"/>
    <property type="molecule type" value="Genomic_DNA"/>
</dbReference>
<reference evidence="1" key="1">
    <citation type="submission" date="2018-05" db="EMBL/GenBank/DDBJ databases">
        <authorList>
            <person name="Lanie J.A."/>
            <person name="Ng W.-L."/>
            <person name="Kazmierczak K.M."/>
            <person name="Andrzejewski T.M."/>
            <person name="Davidsen T.M."/>
            <person name="Wayne K.J."/>
            <person name="Tettelin H."/>
            <person name="Glass J.I."/>
            <person name="Rusch D."/>
            <person name="Podicherti R."/>
            <person name="Tsui H.-C.T."/>
            <person name="Winkler M.E."/>
        </authorList>
    </citation>
    <scope>NUCLEOTIDE SEQUENCE</scope>
</reference>
<protein>
    <submittedName>
        <fullName evidence="1">Uncharacterized protein</fullName>
    </submittedName>
</protein>
<gene>
    <name evidence="1" type="ORF">METZ01_LOCUS289351</name>
</gene>
<evidence type="ECO:0000313" key="1">
    <source>
        <dbReference type="EMBL" id="SVC36497.1"/>
    </source>
</evidence>
<name>A0A382LMQ5_9ZZZZ</name>